<sequence>MLITEDKYMNGQISITRPNTGDDDDKIRMAIRLERGKTITVIITPENLALALTGKAELPVELDVRNVEIKVK</sequence>
<dbReference type="OrthoDB" id="25162at10239"/>
<gene>
    <name evidence="1" type="ORF">Av05_00124</name>
</gene>
<evidence type="ECO:0000313" key="1">
    <source>
        <dbReference type="EMBL" id="AII27667.1"/>
    </source>
</evidence>
<proteinExistence type="predicted"/>
<evidence type="ECO:0000313" key="2">
    <source>
        <dbReference type="Proteomes" id="UP000028961"/>
    </source>
</evidence>
<protein>
    <submittedName>
        <fullName evidence="1">Uncharacterized protein</fullName>
    </submittedName>
</protein>
<dbReference type="Proteomes" id="UP000028961">
    <property type="component" value="Segment"/>
</dbReference>
<dbReference type="RefSeq" id="YP_009111198.1">
    <property type="nucleotide sequence ID" value="NC_025830.1"/>
</dbReference>
<keyword evidence="2" id="KW-1185">Reference proteome</keyword>
<dbReference type="GeneID" id="22475465"/>
<organism evidence="1 2">
    <name type="scientific">Escherichia phage Av-05</name>
    <dbReference type="NCBI Taxonomy" id="1527519"/>
    <lineage>
        <taxon>Viruses</taxon>
        <taxon>Duplodnaviria</taxon>
        <taxon>Heunggongvirae</taxon>
        <taxon>Uroviricota</taxon>
        <taxon>Caudoviricetes</taxon>
        <taxon>Vequintavirinae</taxon>
        <taxon>Avunavirus</taxon>
        <taxon>Avunavirus Av05</taxon>
    </lineage>
</organism>
<accession>A0A076G845</accession>
<reference evidence="1 2" key="1">
    <citation type="journal article" date="2015" name="Genome Announc.">
        <title>Genomic Analysis of Broad-Host-Range Enterobacteriophage Av-05.</title>
        <authorList>
            <person name="Amarillas L."/>
            <person name="Lopez-Cuevas O."/>
            <person name="Leon-Felix J."/>
            <person name="Castro-Del Campo N."/>
            <person name="Gerba C.P."/>
            <person name="Chaidez C."/>
        </authorList>
    </citation>
    <scope>NUCLEOTIDE SEQUENCE [LARGE SCALE GENOMIC DNA]</scope>
</reference>
<name>A0A076G845_9CAUD</name>
<dbReference type="KEGG" id="vg:22475465"/>
<dbReference type="EMBL" id="KM190144">
    <property type="protein sequence ID" value="AII27667.1"/>
    <property type="molecule type" value="Genomic_DNA"/>
</dbReference>